<dbReference type="CDD" id="cd22471">
    <property type="entry name" value="KH-I_RIK_like_rpt1"/>
    <property type="match status" value="1"/>
</dbReference>
<evidence type="ECO:0000259" key="3">
    <source>
        <dbReference type="Pfam" id="PF22675"/>
    </source>
</evidence>
<dbReference type="InterPro" id="IPR027417">
    <property type="entry name" value="P-loop_NTPase"/>
</dbReference>
<dbReference type="PANTHER" id="PTHR15744:SF0">
    <property type="entry name" value="KH HOMOLOGY DOMAIN-CONTAINING PROTEIN 4"/>
    <property type="match status" value="1"/>
</dbReference>
<dbReference type="PANTHER" id="PTHR15744">
    <property type="entry name" value="BLOM7"/>
    <property type="match status" value="1"/>
</dbReference>
<dbReference type="EMBL" id="CP097508">
    <property type="protein sequence ID" value="URE12523.1"/>
    <property type="molecule type" value="Genomic_DNA"/>
</dbReference>
<dbReference type="Gene3D" id="3.40.50.300">
    <property type="entry name" value="P-loop containing nucleotide triphosphate hydrolases"/>
    <property type="match status" value="1"/>
</dbReference>
<evidence type="ECO:0000256" key="1">
    <source>
        <dbReference type="SAM" id="MobiDB-lite"/>
    </source>
</evidence>
<feature type="compositionally biased region" description="Polar residues" evidence="1">
    <location>
        <begin position="825"/>
        <end position="838"/>
    </location>
</feature>
<dbReference type="SUPFAM" id="SSF90002">
    <property type="entry name" value="Hypothetical protein YjiA, C-terminal domain"/>
    <property type="match status" value="1"/>
</dbReference>
<dbReference type="OrthoDB" id="397265at2759"/>
<evidence type="ECO:0000313" key="6">
    <source>
        <dbReference type="Proteomes" id="UP001055439"/>
    </source>
</evidence>
<evidence type="ECO:0000259" key="4">
    <source>
        <dbReference type="Pfam" id="PF23469"/>
    </source>
</evidence>
<dbReference type="Pfam" id="PF23469">
    <property type="entry name" value="KH_12"/>
    <property type="match status" value="1"/>
</dbReference>
<feature type="domain" description="ATP-dependent RNA helicase PRP5/DDX46/KHDC4 KH" evidence="4">
    <location>
        <begin position="430"/>
        <end position="518"/>
    </location>
</feature>
<dbReference type="InterPro" id="IPR056149">
    <property type="entry name" value="PRP5/DDX46/KHDC4_KH"/>
</dbReference>
<dbReference type="Gene3D" id="3.30.1370.10">
    <property type="entry name" value="K Homology domain, type 1"/>
    <property type="match status" value="2"/>
</dbReference>
<feature type="region of interest" description="Disordered" evidence="1">
    <location>
        <begin position="802"/>
        <end position="937"/>
    </location>
</feature>
<dbReference type="InterPro" id="IPR036612">
    <property type="entry name" value="KH_dom_type_1_sf"/>
</dbReference>
<dbReference type="InterPro" id="IPR036627">
    <property type="entry name" value="CobW-likC_sf"/>
</dbReference>
<dbReference type="Proteomes" id="UP001055439">
    <property type="component" value="Chromosome 6"/>
</dbReference>
<feature type="region of interest" description="Disordered" evidence="1">
    <location>
        <begin position="1"/>
        <end position="39"/>
    </location>
</feature>
<protein>
    <submittedName>
        <fullName evidence="5">RNA binding</fullName>
    </submittedName>
</protein>
<sequence>MENDDDAPPLAVRIGKEPESNPPERSYRSQNVQRGTSEESPVGVTVITGYLGAGKSTLVNYILNAQHGKKIAVILNEFGEEIGVERAMINEGEGGALVEEWVELANGCVCCTVKHSLVQALEQLVQRKERLDHILLETTGLADPAPLASVLWLDDQLESAITLDSIITIDSIDVLVCSAYTLLDYHTTDVVILNKVDLVLQEGYGLDTSSILEELEKQIYNINSLATVIHTVRCQVDLCKILDRQAYGAKNIAHLEKLLEDSKSTFSRSRHDNTLRTLCIYEEQPVDLDMVRSWLEDLLWEKKSNMDVYRCKGVLNVLNSDQLHTLQILHSFDLIRTWNAMQLRKKRKWDQPAEPLLSAGIAVPGVPLAPNTILGTTLPGAVPFSGSLLTNSVPSTFVYPPQLVQSVAVPQNAAAIIQKLNQPKIQDELIAREIVINDAEPTARYKLTKRQTQEEIQKCTGAVVITRGKYRPPNGLPDSEKPLYLHISAGAHLKDTAERIKAVDHAAAMVEEILKQGQSSQMSSTPLQSVLLNGQVIQALSTCLFLGFDADPSLNIATRIRGPNVSLPHISMWRDCFCVAGGSDLCMQDLYINHIMNETGATVVLRGRGSEHLDSSHEEALQPLHLYLSSTNPKSLEAAKILAENLLDTIASECGASRISSTKVYGAVPPPQQLLLGTESSSKVASAGNVNQIGIFPSTATCSMVATQSFPPGGVPLSAVSLVSSQGTAVQSGDLLKYGNPQNLVNSTVPSVPRATCYNGYEGIYPQSTPLQQVALALRQASTSAACVSSTSCLVDTNERKSSLNAKADARPPQKRKFQEIPVTSKVSTAFQNSQQGSEFLKPGSEDSSVRVSSMPPPKKLVDPGLNGMSPPPRNMPPPPPKFLSCQLQPSSDKENKALEESSGLPLSPRNMPPPPPKFLGPQLLPKAGNGSMDTKKSIVPLSDTLLKLAEYGDEDDDADASEETPASSVESPKSHATRTPKPFWAVATFLEDEDCLCMEILAVLESVQSAINDGV</sequence>
<organism evidence="5 6">
    <name type="scientific">Musa troglodytarum</name>
    <name type="common">fe'i banana</name>
    <dbReference type="NCBI Taxonomy" id="320322"/>
    <lineage>
        <taxon>Eukaryota</taxon>
        <taxon>Viridiplantae</taxon>
        <taxon>Streptophyta</taxon>
        <taxon>Embryophyta</taxon>
        <taxon>Tracheophyta</taxon>
        <taxon>Spermatophyta</taxon>
        <taxon>Magnoliopsida</taxon>
        <taxon>Liliopsida</taxon>
        <taxon>Zingiberales</taxon>
        <taxon>Musaceae</taxon>
        <taxon>Musa</taxon>
    </lineage>
</organism>
<name>A0A9E7GG46_9LILI</name>
<feature type="domain" description="KHDC4/BBP-like KH-domain type I" evidence="3">
    <location>
        <begin position="590"/>
        <end position="648"/>
    </location>
</feature>
<dbReference type="GO" id="GO:0005634">
    <property type="term" value="C:nucleus"/>
    <property type="evidence" value="ECO:0007669"/>
    <property type="project" value="InterPro"/>
</dbReference>
<accession>A0A9E7GG46</accession>
<reference evidence="5" key="1">
    <citation type="submission" date="2022-05" db="EMBL/GenBank/DDBJ databases">
        <title>The Musa troglodytarum L. genome provides insights into the mechanism of non-climacteric behaviour and enrichment of carotenoids.</title>
        <authorList>
            <person name="Wang J."/>
        </authorList>
    </citation>
    <scope>NUCLEOTIDE SEQUENCE</scope>
    <source>
        <tissue evidence="5">Leaf</tissue>
    </source>
</reference>
<dbReference type="Pfam" id="PF02492">
    <property type="entry name" value="cobW"/>
    <property type="match status" value="1"/>
</dbReference>
<feature type="compositionally biased region" description="Pro residues" evidence="1">
    <location>
        <begin position="870"/>
        <end position="882"/>
    </location>
</feature>
<dbReference type="GO" id="GO:0003723">
    <property type="term" value="F:RNA binding"/>
    <property type="evidence" value="ECO:0007669"/>
    <property type="project" value="InterPro"/>
</dbReference>
<dbReference type="SUPFAM" id="SSF52540">
    <property type="entry name" value="P-loop containing nucleoside triphosphate hydrolases"/>
    <property type="match status" value="1"/>
</dbReference>
<feature type="domain" description="CobW/HypB/UreG nucleotide-binding" evidence="2">
    <location>
        <begin position="44"/>
        <end position="202"/>
    </location>
</feature>
<gene>
    <name evidence="5" type="ORF">MUK42_22521</name>
</gene>
<feature type="compositionally biased region" description="Polar residues" evidence="1">
    <location>
        <begin position="28"/>
        <end position="39"/>
    </location>
</feature>
<proteinExistence type="predicted"/>
<dbReference type="InterPro" id="IPR003495">
    <property type="entry name" value="CobW/HypB/UreG_nucleotide-bd"/>
</dbReference>
<keyword evidence="6" id="KW-1185">Reference proteome</keyword>
<evidence type="ECO:0000259" key="2">
    <source>
        <dbReference type="Pfam" id="PF02492"/>
    </source>
</evidence>
<dbReference type="SUPFAM" id="SSF54791">
    <property type="entry name" value="Eukaryotic type KH-domain (KH-domain type I)"/>
    <property type="match status" value="1"/>
</dbReference>
<dbReference type="Pfam" id="PF22675">
    <property type="entry name" value="KH-I_KHDC4-BBP"/>
    <property type="match status" value="1"/>
</dbReference>
<evidence type="ECO:0000313" key="5">
    <source>
        <dbReference type="EMBL" id="URE12523.1"/>
    </source>
</evidence>
<dbReference type="Gene3D" id="3.30.1220.10">
    <property type="entry name" value="CobW-like, C-terminal domain"/>
    <property type="match status" value="1"/>
</dbReference>
<dbReference type="InterPro" id="IPR031121">
    <property type="entry name" value="RIK/BLOM7"/>
</dbReference>
<feature type="region of interest" description="Disordered" evidence="1">
    <location>
        <begin position="951"/>
        <end position="981"/>
    </location>
</feature>
<feature type="compositionally biased region" description="Acidic residues" evidence="1">
    <location>
        <begin position="952"/>
        <end position="963"/>
    </location>
</feature>
<dbReference type="AlphaFoldDB" id="A0A9E7GG46"/>
<dbReference type="InterPro" id="IPR055256">
    <property type="entry name" value="KH_1_KHDC4/BBP-like"/>
</dbReference>
<feature type="compositionally biased region" description="Basic and acidic residues" evidence="1">
    <location>
        <begin position="802"/>
        <end position="812"/>
    </location>
</feature>
<dbReference type="CDD" id="cd03112">
    <property type="entry name" value="CobW-like"/>
    <property type="match status" value="1"/>
</dbReference>